<evidence type="ECO:0000313" key="4">
    <source>
        <dbReference type="Proteomes" id="UP000001732"/>
    </source>
</evidence>
<gene>
    <name evidence="3" type="ordered locus">COPRO5265_0680</name>
</gene>
<dbReference type="KEGG" id="cpo:COPRO5265_0680"/>
<keyword evidence="4" id="KW-1185">Reference proteome</keyword>
<dbReference type="eggNOG" id="COG3879">
    <property type="taxonomic scope" value="Bacteria"/>
</dbReference>
<name>B5Y8D1_COPPD</name>
<feature type="coiled-coil region" evidence="2">
    <location>
        <begin position="45"/>
        <end position="96"/>
    </location>
</feature>
<organism evidence="3 4">
    <name type="scientific">Coprothermobacter proteolyticus (strain ATCC 35245 / DSM 5265 / OCM 4 / BT)</name>
    <dbReference type="NCBI Taxonomy" id="309798"/>
    <lineage>
        <taxon>Bacteria</taxon>
        <taxon>Pseudomonadati</taxon>
        <taxon>Coprothermobacterota</taxon>
        <taxon>Coprothermobacteria</taxon>
        <taxon>Coprothermobacterales</taxon>
        <taxon>Coprothermobacteraceae</taxon>
        <taxon>Coprothermobacter</taxon>
    </lineage>
</organism>
<dbReference type="GO" id="GO:0005886">
    <property type="term" value="C:plasma membrane"/>
    <property type="evidence" value="ECO:0007669"/>
    <property type="project" value="TreeGrafter"/>
</dbReference>
<dbReference type="PANTHER" id="PTHR37313:SF2">
    <property type="entry name" value="UPF0749 PROTEIN YLXX"/>
    <property type="match status" value="1"/>
</dbReference>
<dbReference type="InterPro" id="IPR010273">
    <property type="entry name" value="DUF881"/>
</dbReference>
<dbReference type="EMBL" id="CP001145">
    <property type="protein sequence ID" value="ACI16910.1"/>
    <property type="molecule type" value="Genomic_DNA"/>
</dbReference>
<comment type="similarity">
    <text evidence="1">Belongs to the UPF0749 family.</text>
</comment>
<dbReference type="Gene3D" id="3.30.70.1880">
    <property type="entry name" value="Protein of unknown function DUF881"/>
    <property type="match status" value="1"/>
</dbReference>
<dbReference type="OrthoDB" id="3211287at2"/>
<reference evidence="3 4" key="2">
    <citation type="journal article" date="2014" name="Genome Announc.">
        <title>Complete Genome Sequence of Coprothermobacter proteolyticus DSM 5265.</title>
        <authorList>
            <person name="Alexiev A."/>
            <person name="Coil D.A."/>
            <person name="Badger J.H."/>
            <person name="Enticknap J."/>
            <person name="Ward N."/>
            <person name="Robb F.T."/>
            <person name="Eisen J.A."/>
        </authorList>
    </citation>
    <scope>NUCLEOTIDE SEQUENCE [LARGE SCALE GENOMIC DNA]</scope>
    <source>
        <strain evidence="4">ATCC 35245 / DSM 5265 / OCM 4 / BT</strain>
    </source>
</reference>
<evidence type="ECO:0000256" key="1">
    <source>
        <dbReference type="ARBA" id="ARBA00009108"/>
    </source>
</evidence>
<protein>
    <submittedName>
        <fullName evidence="3">Putative membrane protein</fullName>
    </submittedName>
</protein>
<reference evidence="4" key="1">
    <citation type="submission" date="2008-08" db="EMBL/GenBank/DDBJ databases">
        <title>The complete genome sequence of Coprothermobacter proteolyticus strain ATCC 5245 / DSM 5265 / BT.</title>
        <authorList>
            <person name="Dodson R.J."/>
            <person name="Durkin A.S."/>
            <person name="Wu M."/>
            <person name="Eisen J."/>
            <person name="Sutton G."/>
        </authorList>
    </citation>
    <scope>NUCLEOTIDE SEQUENCE [LARGE SCALE GENOMIC DNA]</scope>
    <source>
        <strain evidence="4">ATCC 35245 / DSM 5265 / OCM 4 / BT</strain>
    </source>
</reference>
<sequence>MRNKWLLFLALAIMVFVSAFGMGFSRSGQQVDLNSLSESDLAMLYAKSLDEINRLESAKEVLLEKLRELKSTSHDIDSLNRQQRELVARLESLSCDAALTGSGITITVDVPEGAFLSWDWAITLVNNAYSAGALGVSVNNVRLSPKWYVYYESGQLFVEGKALTSPFVFDIVGEPESILSAMYLPSGVFDTLQVWGVRIEHELEPELTIQKCDR</sequence>
<keyword evidence="2" id="KW-0175">Coiled coil</keyword>
<dbReference type="RefSeq" id="WP_012543562.1">
    <property type="nucleotide sequence ID" value="NC_011295.1"/>
</dbReference>
<dbReference type="STRING" id="309798.COPRO5265_0680"/>
<dbReference type="Proteomes" id="UP000001732">
    <property type="component" value="Chromosome"/>
</dbReference>
<proteinExistence type="inferred from homology"/>
<dbReference type="PANTHER" id="PTHR37313">
    <property type="entry name" value="UPF0749 PROTEIN RV1825"/>
    <property type="match status" value="1"/>
</dbReference>
<evidence type="ECO:0000313" key="3">
    <source>
        <dbReference type="EMBL" id="ACI16910.1"/>
    </source>
</evidence>
<dbReference type="HOGENOM" id="CLU_1287010_0_0_9"/>
<evidence type="ECO:0000256" key="2">
    <source>
        <dbReference type="SAM" id="Coils"/>
    </source>
</evidence>
<dbReference type="Pfam" id="PF05949">
    <property type="entry name" value="DUF881"/>
    <property type="match status" value="1"/>
</dbReference>
<accession>B5Y8D1</accession>
<dbReference type="AlphaFoldDB" id="B5Y8D1"/>